<dbReference type="EMBL" id="MJIH01000001">
    <property type="protein sequence ID" value="OLR65663.1"/>
    <property type="molecule type" value="Genomic_DNA"/>
</dbReference>
<keyword evidence="1" id="KW-0472">Membrane</keyword>
<feature type="transmembrane region" description="Helical" evidence="1">
    <location>
        <begin position="12"/>
        <end position="30"/>
    </location>
</feature>
<keyword evidence="1" id="KW-0812">Transmembrane</keyword>
<protein>
    <submittedName>
        <fullName evidence="2">Uncharacterized protein</fullName>
    </submittedName>
</protein>
<organism evidence="2 3">
    <name type="scientific">Peptoniphilus porci</name>
    <dbReference type="NCBI Taxonomy" id="2652280"/>
    <lineage>
        <taxon>Bacteria</taxon>
        <taxon>Bacillati</taxon>
        <taxon>Bacillota</taxon>
        <taxon>Tissierellia</taxon>
        <taxon>Tissierellales</taxon>
        <taxon>Peptoniphilaceae</taxon>
        <taxon>Peptoniphilus</taxon>
    </lineage>
</organism>
<dbReference type="Proteomes" id="UP000187166">
    <property type="component" value="Unassembled WGS sequence"/>
</dbReference>
<evidence type="ECO:0000256" key="1">
    <source>
        <dbReference type="SAM" id="Phobius"/>
    </source>
</evidence>
<keyword evidence="1" id="KW-1133">Transmembrane helix</keyword>
<name>A0A1U7M1Z8_9FIRM</name>
<sequence length="291" mass="34172">MWLKRSYLLQKVIILITSFLHIIVIITLKYHSIKYLKERIFLKKISRCLNLFLAFVISFVLMGNSIVYANEINSQKPYEKRENLKIIEESFLKGKYKAIYEYTEGDTHYKRIDEADDEFKETKSELFELVRGKYVKVETQYTNIDDKGIMNVYIDSEKGNDKNWQVNLKDNLEINNNAIVPYVNNYDWITEETDGYKYIGNLGRTALISAIAAIAGSIIGGPLGAGVGASAAAIADALFNGGNNYVYYHKIYNWKYCERDWRIIEETEYTRFYEDSYHRFFIDYTYVEWRC</sequence>
<feature type="transmembrane region" description="Helical" evidence="1">
    <location>
        <begin position="51"/>
        <end position="69"/>
    </location>
</feature>
<gene>
    <name evidence="2" type="ORF">BIV18_09150</name>
</gene>
<dbReference type="AlphaFoldDB" id="A0A1U7M1Z8"/>
<reference evidence="2 3" key="1">
    <citation type="journal article" date="2016" name="Appl. Environ. Microbiol.">
        <title>Function and Phylogeny of Bacterial Butyryl Coenzyme A:Acetate Transferases and Their Diversity in the Proximal Colon of Swine.</title>
        <authorList>
            <person name="Trachsel J."/>
            <person name="Bayles D.O."/>
            <person name="Looft T."/>
            <person name="Levine U.Y."/>
            <person name="Allen H.K."/>
        </authorList>
    </citation>
    <scope>NUCLEOTIDE SEQUENCE [LARGE SCALE GENOMIC DNA]</scope>
    <source>
        <strain evidence="2 3">35-6-1</strain>
    </source>
</reference>
<accession>A0A1U7M1Z8</accession>
<proteinExistence type="predicted"/>
<evidence type="ECO:0000313" key="2">
    <source>
        <dbReference type="EMBL" id="OLR65663.1"/>
    </source>
</evidence>
<evidence type="ECO:0000313" key="3">
    <source>
        <dbReference type="Proteomes" id="UP000187166"/>
    </source>
</evidence>
<keyword evidence="3" id="KW-1185">Reference proteome</keyword>
<comment type="caution">
    <text evidence="2">The sequence shown here is derived from an EMBL/GenBank/DDBJ whole genome shotgun (WGS) entry which is preliminary data.</text>
</comment>